<keyword evidence="2" id="KW-1003">Cell membrane</keyword>
<proteinExistence type="predicted"/>
<dbReference type="Proteomes" id="UP001430804">
    <property type="component" value="Unassembled WGS sequence"/>
</dbReference>
<comment type="caution">
    <text evidence="8">The sequence shown here is derived from an EMBL/GenBank/DDBJ whole genome shotgun (WGS) entry which is preliminary data.</text>
</comment>
<gene>
    <name evidence="8" type="ORF">KY465_00770</name>
</gene>
<evidence type="ECO:0000256" key="2">
    <source>
        <dbReference type="ARBA" id="ARBA00022475"/>
    </source>
</evidence>
<feature type="transmembrane region" description="Helical" evidence="6">
    <location>
        <begin position="125"/>
        <end position="143"/>
    </location>
</feature>
<keyword evidence="3 6" id="KW-0812">Transmembrane</keyword>
<keyword evidence="9" id="KW-1185">Reference proteome</keyword>
<organism evidence="8 9">
    <name type="scientific">Pseudohoeflea coraliihabitans</name>
    <dbReference type="NCBI Taxonomy" id="2860393"/>
    <lineage>
        <taxon>Bacteria</taxon>
        <taxon>Pseudomonadati</taxon>
        <taxon>Pseudomonadota</taxon>
        <taxon>Alphaproteobacteria</taxon>
        <taxon>Hyphomicrobiales</taxon>
        <taxon>Rhizobiaceae</taxon>
        <taxon>Pseudohoeflea</taxon>
    </lineage>
</organism>
<evidence type="ECO:0000256" key="6">
    <source>
        <dbReference type="SAM" id="Phobius"/>
    </source>
</evidence>
<protein>
    <submittedName>
        <fullName evidence="8">LysE family translocator</fullName>
    </submittedName>
</protein>
<feature type="transmembrane region" description="Helical" evidence="6">
    <location>
        <begin position="149"/>
        <end position="170"/>
    </location>
</feature>
<dbReference type="PANTHER" id="PTHR30086:SF20">
    <property type="entry name" value="ARGININE EXPORTER PROTEIN ARGO-RELATED"/>
    <property type="match status" value="1"/>
</dbReference>
<feature type="transmembrane region" description="Helical" evidence="6">
    <location>
        <begin position="182"/>
        <end position="200"/>
    </location>
</feature>
<keyword evidence="7" id="KW-0732">Signal</keyword>
<name>A0ABS6WL27_9HYPH</name>
<evidence type="ECO:0000313" key="9">
    <source>
        <dbReference type="Proteomes" id="UP001430804"/>
    </source>
</evidence>
<feature type="signal peptide" evidence="7">
    <location>
        <begin position="1"/>
        <end position="18"/>
    </location>
</feature>
<dbReference type="EMBL" id="JAHWQX010000001">
    <property type="protein sequence ID" value="MBW3095804.1"/>
    <property type="molecule type" value="Genomic_DNA"/>
</dbReference>
<keyword evidence="5 6" id="KW-0472">Membrane</keyword>
<evidence type="ECO:0000256" key="4">
    <source>
        <dbReference type="ARBA" id="ARBA00022989"/>
    </source>
</evidence>
<evidence type="ECO:0000256" key="1">
    <source>
        <dbReference type="ARBA" id="ARBA00004651"/>
    </source>
</evidence>
<evidence type="ECO:0000313" key="8">
    <source>
        <dbReference type="EMBL" id="MBW3095804.1"/>
    </source>
</evidence>
<dbReference type="PANTHER" id="PTHR30086">
    <property type="entry name" value="ARGININE EXPORTER PROTEIN ARGO"/>
    <property type="match status" value="1"/>
</dbReference>
<evidence type="ECO:0000256" key="5">
    <source>
        <dbReference type="ARBA" id="ARBA00023136"/>
    </source>
</evidence>
<keyword evidence="4 6" id="KW-1133">Transmembrane helix</keyword>
<reference evidence="8" key="1">
    <citation type="submission" date="2021-07" db="EMBL/GenBank/DDBJ databases">
        <title>Pseudohoeflea marina sp. nov. a polyhydroxyalcanoate-producing bacterium.</title>
        <authorList>
            <person name="Zheng W."/>
            <person name="Yu S."/>
            <person name="Huang Y."/>
        </authorList>
    </citation>
    <scope>NUCLEOTIDE SEQUENCE</scope>
    <source>
        <strain evidence="8">DP4N28-3</strain>
    </source>
</reference>
<feature type="transmembrane region" description="Helical" evidence="6">
    <location>
        <begin position="72"/>
        <end position="89"/>
    </location>
</feature>
<evidence type="ECO:0000256" key="7">
    <source>
        <dbReference type="SAM" id="SignalP"/>
    </source>
</evidence>
<comment type="subcellular location">
    <subcellularLocation>
        <location evidence="1">Cell membrane</location>
        <topology evidence="1">Multi-pass membrane protein</topology>
    </subcellularLocation>
</comment>
<accession>A0ABS6WL27</accession>
<dbReference type="InterPro" id="IPR001123">
    <property type="entry name" value="LeuE-type"/>
</dbReference>
<feature type="chain" id="PRO_5047054366" evidence="7">
    <location>
        <begin position="19"/>
        <end position="204"/>
    </location>
</feature>
<dbReference type="RefSeq" id="WP_219157413.1">
    <property type="nucleotide sequence ID" value="NZ_JAHWQX010000001.1"/>
</dbReference>
<feature type="transmembrane region" description="Helical" evidence="6">
    <location>
        <begin position="43"/>
        <end position="65"/>
    </location>
</feature>
<dbReference type="Pfam" id="PF01810">
    <property type="entry name" value="LysE"/>
    <property type="match status" value="1"/>
</dbReference>
<sequence length="204" mass="20917">MLDILSLFSVLAAFSVAAASPGPATLALATVAMADGRRRGLIYGAGLAAGLWFWGVVAATGLGAVLQASSGALIALKIFGSLYLFWLALQAARSSLAPAVEQLGAVPVGALFTRGLILNLSNPKAVIAWMAALAMGLGSRGGLEELMVTTLACMVLGGWIYAGYALVFSLRGAMAGYRRWRRWISGLAAGLFAIAGLGLVRSAS</sequence>
<evidence type="ECO:0000256" key="3">
    <source>
        <dbReference type="ARBA" id="ARBA00022692"/>
    </source>
</evidence>